<dbReference type="EMBL" id="GBRH01263939">
    <property type="protein sequence ID" value="JAD33956.1"/>
    <property type="molecule type" value="Transcribed_RNA"/>
</dbReference>
<accession>A0A0A8Z584</accession>
<organism evidence="1">
    <name type="scientific">Arundo donax</name>
    <name type="common">Giant reed</name>
    <name type="synonym">Donax arundinaceus</name>
    <dbReference type="NCBI Taxonomy" id="35708"/>
    <lineage>
        <taxon>Eukaryota</taxon>
        <taxon>Viridiplantae</taxon>
        <taxon>Streptophyta</taxon>
        <taxon>Embryophyta</taxon>
        <taxon>Tracheophyta</taxon>
        <taxon>Spermatophyta</taxon>
        <taxon>Magnoliopsida</taxon>
        <taxon>Liliopsida</taxon>
        <taxon>Poales</taxon>
        <taxon>Poaceae</taxon>
        <taxon>PACMAD clade</taxon>
        <taxon>Arundinoideae</taxon>
        <taxon>Arundineae</taxon>
        <taxon>Arundo</taxon>
    </lineage>
</organism>
<dbReference type="AlphaFoldDB" id="A0A0A8Z584"/>
<name>A0A0A8Z584_ARUDO</name>
<protein>
    <submittedName>
        <fullName evidence="1">Uncharacterized protein</fullName>
    </submittedName>
</protein>
<proteinExistence type="predicted"/>
<reference evidence="1" key="1">
    <citation type="submission" date="2014-09" db="EMBL/GenBank/DDBJ databases">
        <authorList>
            <person name="Magalhaes I.L.F."/>
            <person name="Oliveira U."/>
            <person name="Santos F.R."/>
            <person name="Vidigal T.H.D.A."/>
            <person name="Brescovit A.D."/>
            <person name="Santos A.J."/>
        </authorList>
    </citation>
    <scope>NUCLEOTIDE SEQUENCE</scope>
    <source>
        <tissue evidence="1">Shoot tissue taken approximately 20 cm above the soil surface</tissue>
    </source>
</reference>
<reference evidence="1" key="2">
    <citation type="journal article" date="2015" name="Data Brief">
        <title>Shoot transcriptome of the giant reed, Arundo donax.</title>
        <authorList>
            <person name="Barrero R.A."/>
            <person name="Guerrero F.D."/>
            <person name="Moolhuijzen P."/>
            <person name="Goolsby J.A."/>
            <person name="Tidwell J."/>
            <person name="Bellgard S.E."/>
            <person name="Bellgard M.I."/>
        </authorList>
    </citation>
    <scope>NUCLEOTIDE SEQUENCE</scope>
    <source>
        <tissue evidence="1">Shoot tissue taken approximately 20 cm above the soil surface</tissue>
    </source>
</reference>
<evidence type="ECO:0000313" key="1">
    <source>
        <dbReference type="EMBL" id="JAD33956.1"/>
    </source>
</evidence>
<sequence>MKTTPPVKLSLISTAMHVRDLKTKKILWTARAWQDTVLLHMSSPPGF</sequence>